<reference evidence="8" key="1">
    <citation type="submission" date="2020-05" db="EMBL/GenBank/DDBJ databases">
        <title>Phylogenomic resolution of chytrid fungi.</title>
        <authorList>
            <person name="Stajich J.E."/>
            <person name="Amses K."/>
            <person name="Simmons R."/>
            <person name="Seto K."/>
            <person name="Myers J."/>
            <person name="Bonds A."/>
            <person name="Quandt C.A."/>
            <person name="Barry K."/>
            <person name="Liu P."/>
            <person name="Grigoriev I."/>
            <person name="Longcore J.E."/>
            <person name="James T.Y."/>
        </authorList>
    </citation>
    <scope>NUCLEOTIDE SEQUENCE</scope>
    <source>
        <strain evidence="8">JEL0318</strain>
    </source>
</reference>
<evidence type="ECO:0008006" key="10">
    <source>
        <dbReference type="Google" id="ProtNLM"/>
    </source>
</evidence>
<evidence type="ECO:0000256" key="3">
    <source>
        <dbReference type="ARBA" id="ARBA00022989"/>
    </source>
</evidence>
<keyword evidence="4 7" id="KW-0472">Membrane</keyword>
<feature type="transmembrane region" description="Helical" evidence="7">
    <location>
        <begin position="229"/>
        <end position="248"/>
    </location>
</feature>
<dbReference type="PROSITE" id="PS01005">
    <property type="entry name" value="FORMATE_NITRITE_TP_1"/>
    <property type="match status" value="1"/>
</dbReference>
<organism evidence="8 9">
    <name type="scientific">Rhizophlyctis rosea</name>
    <dbReference type="NCBI Taxonomy" id="64517"/>
    <lineage>
        <taxon>Eukaryota</taxon>
        <taxon>Fungi</taxon>
        <taxon>Fungi incertae sedis</taxon>
        <taxon>Chytridiomycota</taxon>
        <taxon>Chytridiomycota incertae sedis</taxon>
        <taxon>Chytridiomycetes</taxon>
        <taxon>Rhizophlyctidales</taxon>
        <taxon>Rhizophlyctidaceae</taxon>
        <taxon>Rhizophlyctis</taxon>
    </lineage>
</organism>
<evidence type="ECO:0000256" key="7">
    <source>
        <dbReference type="SAM" id="Phobius"/>
    </source>
</evidence>
<evidence type="ECO:0000256" key="1">
    <source>
        <dbReference type="ARBA" id="ARBA00004141"/>
    </source>
</evidence>
<comment type="similarity">
    <text evidence="5">Belongs to the FNT transporter (TC 1.A.16) family.</text>
</comment>
<feature type="transmembrane region" description="Helical" evidence="7">
    <location>
        <begin position="260"/>
        <end position="281"/>
    </location>
</feature>
<dbReference type="Proteomes" id="UP001212841">
    <property type="component" value="Unassembled WGS sequence"/>
</dbReference>
<dbReference type="InterPro" id="IPR024002">
    <property type="entry name" value="For/NO2_transpt_CS"/>
</dbReference>
<comment type="caution">
    <text evidence="8">The sequence shown here is derived from an EMBL/GenBank/DDBJ whole genome shotgun (WGS) entry which is preliminary data.</text>
</comment>
<feature type="transmembrane region" description="Helical" evidence="7">
    <location>
        <begin position="177"/>
        <end position="198"/>
    </location>
</feature>
<dbReference type="Gene3D" id="1.20.1080.10">
    <property type="entry name" value="Glycerol uptake facilitator protein"/>
    <property type="match status" value="1"/>
</dbReference>
<dbReference type="GO" id="GO:0015513">
    <property type="term" value="F:high-affinity secondary active nitrite transmembrane transporter activity"/>
    <property type="evidence" value="ECO:0007669"/>
    <property type="project" value="TreeGrafter"/>
</dbReference>
<accession>A0AAD5WZT3</accession>
<feature type="transmembrane region" description="Helical" evidence="7">
    <location>
        <begin position="138"/>
        <end position="165"/>
    </location>
</feature>
<evidence type="ECO:0000256" key="2">
    <source>
        <dbReference type="ARBA" id="ARBA00022692"/>
    </source>
</evidence>
<dbReference type="InterPro" id="IPR023271">
    <property type="entry name" value="Aquaporin-like"/>
</dbReference>
<gene>
    <name evidence="8" type="ORF">HK097_003091</name>
</gene>
<comment type="subcellular location">
    <subcellularLocation>
        <location evidence="1">Membrane</location>
        <topology evidence="1">Multi-pass membrane protein</topology>
    </subcellularLocation>
</comment>
<dbReference type="InterPro" id="IPR000292">
    <property type="entry name" value="For/NO2_transpt"/>
</dbReference>
<dbReference type="PANTHER" id="PTHR30520">
    <property type="entry name" value="FORMATE TRANSPORTER-RELATED"/>
    <property type="match status" value="1"/>
</dbReference>
<evidence type="ECO:0000256" key="4">
    <source>
        <dbReference type="ARBA" id="ARBA00023136"/>
    </source>
</evidence>
<dbReference type="EMBL" id="JADGJD010001706">
    <property type="protein sequence ID" value="KAJ3038698.1"/>
    <property type="molecule type" value="Genomic_DNA"/>
</dbReference>
<feature type="region of interest" description="Disordered" evidence="6">
    <location>
        <begin position="24"/>
        <end position="68"/>
    </location>
</feature>
<dbReference type="GO" id="GO:0015707">
    <property type="term" value="P:nitrite transport"/>
    <property type="evidence" value="ECO:0007669"/>
    <property type="project" value="TreeGrafter"/>
</dbReference>
<name>A0AAD5WZT3_9FUNG</name>
<keyword evidence="9" id="KW-1185">Reference proteome</keyword>
<evidence type="ECO:0000256" key="6">
    <source>
        <dbReference type="SAM" id="MobiDB-lite"/>
    </source>
</evidence>
<evidence type="ECO:0000313" key="9">
    <source>
        <dbReference type="Proteomes" id="UP001212841"/>
    </source>
</evidence>
<keyword evidence="2 7" id="KW-0812">Transmembrane</keyword>
<evidence type="ECO:0000313" key="8">
    <source>
        <dbReference type="EMBL" id="KAJ3038698.1"/>
    </source>
</evidence>
<dbReference type="GO" id="GO:0005886">
    <property type="term" value="C:plasma membrane"/>
    <property type="evidence" value="ECO:0007669"/>
    <property type="project" value="TreeGrafter"/>
</dbReference>
<feature type="transmembrane region" description="Helical" evidence="7">
    <location>
        <begin position="301"/>
        <end position="317"/>
    </location>
</feature>
<proteinExistence type="inferred from homology"/>
<evidence type="ECO:0000256" key="5">
    <source>
        <dbReference type="ARBA" id="ARBA00049660"/>
    </source>
</evidence>
<dbReference type="PANTHER" id="PTHR30520:SF6">
    <property type="entry name" value="FORMATE_NITRATE FAMILY TRANSPORTER (EUROFUNG)"/>
    <property type="match status" value="1"/>
</dbReference>
<keyword evidence="3 7" id="KW-1133">Transmembrane helix</keyword>
<feature type="non-terminal residue" evidence="8">
    <location>
        <position position="318"/>
    </location>
</feature>
<feature type="compositionally biased region" description="Polar residues" evidence="6">
    <location>
        <begin position="38"/>
        <end position="49"/>
    </location>
</feature>
<dbReference type="Pfam" id="PF01226">
    <property type="entry name" value="Form_Nir_trans"/>
    <property type="match status" value="1"/>
</dbReference>
<sequence length="318" mass="34285">MATNLNIPQPGAVMTGMGVMGLEGDSTAGVKQADGGSARTSPKSGSSGRLQRIRSKVSRHASTTSLPRNFNTGEELGTVIAKLGVHKSHNPWDKTLFMGFLSGVWVTFAGIFGISIAGGVPEHIRHEWPMIPKFLVGITFPVAIVFILIFGGELFTGNTMIMVVAKLNKKITYRDLIQSWALVFISNFASCLFLSYLFGYQSQLFAAEPYLSYVISITTKKTHIPFGRAILMGIPANALVCLSLFLGLASRDMTGKIYGLYLPVMTFAATGWEHCVANMFYMPLGYYYGAEMTVGSFLRNIAGVAIGNVIGGAVLIGI</sequence>
<dbReference type="AlphaFoldDB" id="A0AAD5WZT3"/>
<feature type="transmembrane region" description="Helical" evidence="7">
    <location>
        <begin position="96"/>
        <end position="118"/>
    </location>
</feature>
<protein>
    <recommendedName>
        <fullName evidence="10">Formate/nitrite transporter</fullName>
    </recommendedName>
</protein>